<dbReference type="GO" id="GO:0016285">
    <property type="term" value="F:alanyl aminopeptidase activity"/>
    <property type="evidence" value="ECO:0007669"/>
    <property type="project" value="UniProtKB-EC"/>
</dbReference>
<dbReference type="InterPro" id="IPR045357">
    <property type="entry name" value="Aminopeptidase_N-like_N"/>
</dbReference>
<feature type="domain" description="Aminopeptidase N-like N-terminal" evidence="16">
    <location>
        <begin position="120"/>
        <end position="191"/>
    </location>
</feature>
<evidence type="ECO:0000256" key="5">
    <source>
        <dbReference type="ARBA" id="ARBA00015611"/>
    </source>
</evidence>
<keyword evidence="11" id="KW-0482">Metalloprotease</keyword>
<reference evidence="17 18" key="1">
    <citation type="submission" date="2020-02" db="EMBL/GenBank/DDBJ databases">
        <authorList>
            <person name="Li X.-J."/>
            <person name="Feng X.-M."/>
        </authorList>
    </citation>
    <scope>NUCLEOTIDE SEQUENCE [LARGE SCALE GENOMIC DNA]</scope>
    <source>
        <strain evidence="17 18">CGMCC 4.7225</strain>
    </source>
</reference>
<evidence type="ECO:0000256" key="9">
    <source>
        <dbReference type="ARBA" id="ARBA00022801"/>
    </source>
</evidence>
<feature type="domain" description="Peptidase M1 membrane alanine aminopeptidase" evidence="14">
    <location>
        <begin position="233"/>
        <end position="446"/>
    </location>
</feature>
<dbReference type="InterPro" id="IPR042097">
    <property type="entry name" value="Aminopeptidase_N-like_N_sf"/>
</dbReference>
<evidence type="ECO:0000313" key="17">
    <source>
        <dbReference type="EMBL" id="NED96200.1"/>
    </source>
</evidence>
<comment type="caution">
    <text evidence="17">The sequence shown here is derived from an EMBL/GenBank/DDBJ whole genome shotgun (WGS) entry which is preliminary data.</text>
</comment>
<dbReference type="Gene3D" id="1.10.390.10">
    <property type="entry name" value="Neutral Protease Domain 2"/>
    <property type="match status" value="1"/>
</dbReference>
<dbReference type="SUPFAM" id="SSF63737">
    <property type="entry name" value="Leukotriene A4 hydrolase N-terminal domain"/>
    <property type="match status" value="1"/>
</dbReference>
<evidence type="ECO:0000313" key="18">
    <source>
        <dbReference type="Proteomes" id="UP000469185"/>
    </source>
</evidence>
<dbReference type="GO" id="GO:0006508">
    <property type="term" value="P:proteolysis"/>
    <property type="evidence" value="ECO:0007669"/>
    <property type="project" value="UniProtKB-KW"/>
</dbReference>
<dbReference type="GO" id="GO:0016020">
    <property type="term" value="C:membrane"/>
    <property type="evidence" value="ECO:0007669"/>
    <property type="project" value="TreeGrafter"/>
</dbReference>
<keyword evidence="9 17" id="KW-0378">Hydrolase</keyword>
<name>A0A6N9YMQ3_9ACTN</name>
<dbReference type="GO" id="GO:0043171">
    <property type="term" value="P:peptide catabolic process"/>
    <property type="evidence" value="ECO:0007669"/>
    <property type="project" value="TreeGrafter"/>
</dbReference>
<evidence type="ECO:0000256" key="6">
    <source>
        <dbReference type="ARBA" id="ARBA00022438"/>
    </source>
</evidence>
<dbReference type="GO" id="GO:0008270">
    <property type="term" value="F:zinc ion binding"/>
    <property type="evidence" value="ECO:0007669"/>
    <property type="project" value="InterPro"/>
</dbReference>
<dbReference type="FunFam" id="1.10.390.10:FF:000004">
    <property type="entry name" value="Aminopeptidase N"/>
    <property type="match status" value="1"/>
</dbReference>
<dbReference type="InterPro" id="IPR050344">
    <property type="entry name" value="Peptidase_M1_aminopeptidases"/>
</dbReference>
<evidence type="ECO:0000256" key="11">
    <source>
        <dbReference type="ARBA" id="ARBA00023049"/>
    </source>
</evidence>
<dbReference type="GO" id="GO:0005615">
    <property type="term" value="C:extracellular space"/>
    <property type="evidence" value="ECO:0007669"/>
    <property type="project" value="TreeGrafter"/>
</dbReference>
<proteinExistence type="inferred from homology"/>
<comment type="similarity">
    <text evidence="3">Belongs to the peptidase M1 family.</text>
</comment>
<evidence type="ECO:0000259" key="16">
    <source>
        <dbReference type="Pfam" id="PF17900"/>
    </source>
</evidence>
<dbReference type="EMBL" id="JAAGOB010000006">
    <property type="protein sequence ID" value="NED96200.1"/>
    <property type="molecule type" value="Genomic_DNA"/>
</dbReference>
<keyword evidence="8" id="KW-0479">Metal-binding</keyword>
<evidence type="ECO:0000256" key="2">
    <source>
        <dbReference type="ARBA" id="ARBA00001947"/>
    </source>
</evidence>
<dbReference type="FunFam" id="2.60.40.1730:FF:000010">
    <property type="entry name" value="Putative aminopeptidase N"/>
    <property type="match status" value="1"/>
</dbReference>
<dbReference type="Gene3D" id="2.60.40.1730">
    <property type="entry name" value="tricorn interacting facor f3 domain"/>
    <property type="match status" value="1"/>
</dbReference>
<keyword evidence="18" id="KW-1185">Reference proteome</keyword>
<dbReference type="GO" id="GO:0005737">
    <property type="term" value="C:cytoplasm"/>
    <property type="evidence" value="ECO:0007669"/>
    <property type="project" value="TreeGrafter"/>
</dbReference>
<dbReference type="InterPro" id="IPR027268">
    <property type="entry name" value="Peptidase_M4/M1_CTD_sf"/>
</dbReference>
<dbReference type="AlphaFoldDB" id="A0A6N9YMQ3"/>
<dbReference type="SUPFAM" id="SSF55486">
    <property type="entry name" value="Metalloproteases ('zincins'), catalytic domain"/>
    <property type="match status" value="1"/>
</dbReference>
<evidence type="ECO:0000259" key="15">
    <source>
        <dbReference type="Pfam" id="PF11838"/>
    </source>
</evidence>
<keyword evidence="6 17" id="KW-0031">Aminopeptidase</keyword>
<evidence type="ECO:0000256" key="4">
    <source>
        <dbReference type="ARBA" id="ARBA00012564"/>
    </source>
</evidence>
<evidence type="ECO:0000259" key="14">
    <source>
        <dbReference type="Pfam" id="PF01433"/>
    </source>
</evidence>
<evidence type="ECO:0000256" key="12">
    <source>
        <dbReference type="ARBA" id="ARBA00029811"/>
    </source>
</evidence>
<comment type="cofactor">
    <cofactor evidence="2">
        <name>Zn(2+)</name>
        <dbReference type="ChEBI" id="CHEBI:29105"/>
    </cofactor>
</comment>
<dbReference type="InterPro" id="IPR001930">
    <property type="entry name" value="Peptidase_M1"/>
</dbReference>
<dbReference type="PANTHER" id="PTHR11533">
    <property type="entry name" value="PROTEASE M1 ZINC METALLOPROTEASE"/>
    <property type="match status" value="1"/>
</dbReference>
<dbReference type="Proteomes" id="UP000469185">
    <property type="component" value="Unassembled WGS sequence"/>
</dbReference>
<dbReference type="GO" id="GO:0070006">
    <property type="term" value="F:metalloaminopeptidase activity"/>
    <property type="evidence" value="ECO:0007669"/>
    <property type="project" value="TreeGrafter"/>
</dbReference>
<dbReference type="RefSeq" id="WP_163818975.1">
    <property type="nucleotide sequence ID" value="NZ_JAAGOB010000006.1"/>
</dbReference>
<evidence type="ECO:0000256" key="13">
    <source>
        <dbReference type="ARBA" id="ARBA00031533"/>
    </source>
</evidence>
<dbReference type="InterPro" id="IPR014782">
    <property type="entry name" value="Peptidase_M1_dom"/>
</dbReference>
<sequence>MPGRNLTRDEARARAENIYSASIEYTVELDLTVGDDVYRSTTTVRFKAEKGADAWLDLIAPAVHEVAHNGTALTPDAVYADSRISLPPLAKANEVRVVADAAYMRTGEGLHRFVDPVDGEVYLYSQFEVADARRVFACFDQPDLKGTFTFVVDAPAHWVIVSNSPATEVTDLRDGVRRWTFATTPVMSTYVTAIVAGPYHEVRDQYSGRNGTVSLGLFCRRSLADHLDAAELFDVTKRGFAFFEDAFGLPYPFAKYDQLFVPEFNAGAMENAGAVTFRDDYVFRSRVTDASYERRAETILHEMAHMWFGDLVTMKWWDDLWLNESFATWASVLAQSEATRWSEAWTSFAVSEKLWALRQDQLPSTHPISADIRDLEDVEVNFDGITYAKGASVLKQLVAWVGREQFLDGVRAYFTMHAWKNTSLADLFAHLEDKSGRDLSEWGRQWLQTAGVNTLRPVVTVEENGTYASVAIEQTAAAEHPTLRSHRVALGLYDAAEDGTLTRRTRLELDVSGERTDVADLAGEPQPDLLLVNDDDLTFAKIRLDERSRRTVLRSIATLPPLPRALCWTAAIDMLRDAELPAHEFVELVLGGVAREDVISVVQHVLGTARTAIVLFADPGERIRLSARWVTGLRNIAAHAEPGSDSQLAFARAWATSVASREHASELRALLDGTDDVFPGLSVDTDLRWHFLQRLVIIGEAGENDIAAELEQDNTATGQRHATYAHAAIPSEDAKLNAWLAAVESDELPNALLTATVQGFHQPEQRTLIQPYIGQYLDSIPRIWAERTNDSAQTIIQGLFPRVLADAPTAARVREWLETAEIPDAARRLVVEGLADLERALRAQACDREATR</sequence>
<evidence type="ECO:0000256" key="7">
    <source>
        <dbReference type="ARBA" id="ARBA00022670"/>
    </source>
</evidence>
<dbReference type="Pfam" id="PF17900">
    <property type="entry name" value="Peptidase_M1_N"/>
    <property type="match status" value="1"/>
</dbReference>
<evidence type="ECO:0000256" key="10">
    <source>
        <dbReference type="ARBA" id="ARBA00022833"/>
    </source>
</evidence>
<dbReference type="EC" id="3.4.11.2" evidence="4"/>
<gene>
    <name evidence="17" type="primary">pepN</name>
    <name evidence="17" type="ORF">G1H11_12855</name>
</gene>
<protein>
    <recommendedName>
        <fullName evidence="5">Aminopeptidase N</fullName>
        <ecNumber evidence="4">3.4.11.2</ecNumber>
    </recommendedName>
    <alternativeName>
        <fullName evidence="12">Alanine aminopeptidase</fullName>
    </alternativeName>
    <alternativeName>
        <fullName evidence="13">Lysyl aminopeptidase</fullName>
    </alternativeName>
</protein>
<dbReference type="Pfam" id="PF11838">
    <property type="entry name" value="ERAP1_C"/>
    <property type="match status" value="1"/>
</dbReference>
<dbReference type="CDD" id="cd09602">
    <property type="entry name" value="M1_APN"/>
    <property type="match status" value="1"/>
</dbReference>
<dbReference type="GO" id="GO:0042277">
    <property type="term" value="F:peptide binding"/>
    <property type="evidence" value="ECO:0007669"/>
    <property type="project" value="TreeGrafter"/>
</dbReference>
<comment type="catalytic activity">
    <reaction evidence="1">
        <text>Release of an N-terminal amino acid, Xaa-|-Yaa- from a peptide, amide or arylamide. Xaa is preferably Ala, but may be most amino acids including Pro (slow action). When a terminal hydrophobic residue is followed by a prolyl residue, the two may be released as an intact Xaa-Pro dipeptide.</text>
        <dbReference type="EC" id="3.4.11.2"/>
    </reaction>
</comment>
<evidence type="ECO:0000256" key="3">
    <source>
        <dbReference type="ARBA" id="ARBA00010136"/>
    </source>
</evidence>
<organism evidence="17 18">
    <name type="scientific">Phytoactinopolyspora alkaliphila</name>
    <dbReference type="NCBI Taxonomy" id="1783498"/>
    <lineage>
        <taxon>Bacteria</taxon>
        <taxon>Bacillati</taxon>
        <taxon>Actinomycetota</taxon>
        <taxon>Actinomycetes</taxon>
        <taxon>Jiangellales</taxon>
        <taxon>Jiangellaceae</taxon>
        <taxon>Phytoactinopolyspora</taxon>
    </lineage>
</organism>
<evidence type="ECO:0000256" key="8">
    <source>
        <dbReference type="ARBA" id="ARBA00022723"/>
    </source>
</evidence>
<dbReference type="Pfam" id="PF01433">
    <property type="entry name" value="Peptidase_M1"/>
    <property type="match status" value="1"/>
</dbReference>
<dbReference type="InterPro" id="IPR012778">
    <property type="entry name" value="Pept_M1_aminopeptidase"/>
</dbReference>
<dbReference type="NCBIfam" id="TIGR02412">
    <property type="entry name" value="pepN_strep_liv"/>
    <property type="match status" value="1"/>
</dbReference>
<dbReference type="InterPro" id="IPR024571">
    <property type="entry name" value="ERAP1-like_C_dom"/>
</dbReference>
<evidence type="ECO:0000256" key="1">
    <source>
        <dbReference type="ARBA" id="ARBA00000098"/>
    </source>
</evidence>
<keyword evidence="7" id="KW-0645">Protease</keyword>
<accession>A0A6N9YMQ3</accession>
<keyword evidence="10" id="KW-0862">Zinc</keyword>
<dbReference type="PANTHER" id="PTHR11533:SF174">
    <property type="entry name" value="PUROMYCIN-SENSITIVE AMINOPEPTIDASE-RELATED"/>
    <property type="match status" value="1"/>
</dbReference>
<dbReference type="PRINTS" id="PR00756">
    <property type="entry name" value="ALADIPTASE"/>
</dbReference>
<feature type="domain" description="ERAP1-like C-terminal" evidence="15">
    <location>
        <begin position="530"/>
        <end position="839"/>
    </location>
</feature>